<organism evidence="1">
    <name type="scientific">bioreactor metagenome</name>
    <dbReference type="NCBI Taxonomy" id="1076179"/>
    <lineage>
        <taxon>unclassified sequences</taxon>
        <taxon>metagenomes</taxon>
        <taxon>ecological metagenomes</taxon>
    </lineage>
</organism>
<dbReference type="EMBL" id="VSSQ01061918">
    <property type="protein sequence ID" value="MPN15208.1"/>
    <property type="molecule type" value="Genomic_DNA"/>
</dbReference>
<protein>
    <submittedName>
        <fullName evidence="1">Uncharacterized protein</fullName>
    </submittedName>
</protein>
<accession>A0A645FLB9</accession>
<dbReference type="AlphaFoldDB" id="A0A645FLB9"/>
<reference evidence="1" key="1">
    <citation type="submission" date="2019-08" db="EMBL/GenBank/DDBJ databases">
        <authorList>
            <person name="Kucharzyk K."/>
            <person name="Murdoch R.W."/>
            <person name="Higgins S."/>
            <person name="Loffler F."/>
        </authorList>
    </citation>
    <scope>NUCLEOTIDE SEQUENCE</scope>
</reference>
<proteinExistence type="predicted"/>
<comment type="caution">
    <text evidence="1">The sequence shown here is derived from an EMBL/GenBank/DDBJ whole genome shotgun (WGS) entry which is preliminary data.</text>
</comment>
<sequence>MAHSAHPANLYTRISHDQCISLYTLCYNRAGSNKGIFTNIMAADYGCICADGSPPANPGMSILMPSVYGTSWINNISKDTGGA</sequence>
<name>A0A645FLB9_9ZZZZ</name>
<evidence type="ECO:0000313" key="1">
    <source>
        <dbReference type="EMBL" id="MPN15208.1"/>
    </source>
</evidence>
<gene>
    <name evidence="1" type="ORF">SDC9_162537</name>
</gene>